<gene>
    <name evidence="1" type="ORF">lacNasYZ03_05810</name>
</gene>
<name>A0ABQ3W743_9LACO</name>
<comment type="caution">
    <text evidence="1">The sequence shown here is derived from an EMBL/GenBank/DDBJ whole genome shotgun (WGS) entry which is preliminary data.</text>
</comment>
<accession>A0ABQ3W743</accession>
<dbReference type="EMBL" id="BOCI01000144">
    <property type="protein sequence ID" value="GHW00894.1"/>
    <property type="molecule type" value="Genomic_DNA"/>
</dbReference>
<evidence type="ECO:0000313" key="2">
    <source>
        <dbReference type="Proteomes" id="UP000616547"/>
    </source>
</evidence>
<sequence length="39" mass="4436">MGITIDNWRKVELLIFKMEFSHVGKPMSVGNNCVEIALD</sequence>
<protein>
    <submittedName>
        <fullName evidence="1">Uncharacterized protein</fullName>
    </submittedName>
</protein>
<organism evidence="1 2">
    <name type="scientific">Lactobacillus nasalidis</name>
    <dbReference type="NCBI Taxonomy" id="2797258"/>
    <lineage>
        <taxon>Bacteria</taxon>
        <taxon>Bacillati</taxon>
        <taxon>Bacillota</taxon>
        <taxon>Bacilli</taxon>
        <taxon>Lactobacillales</taxon>
        <taxon>Lactobacillaceae</taxon>
        <taxon>Lactobacillus</taxon>
    </lineage>
</organism>
<reference evidence="2" key="1">
    <citation type="submission" date="2021-01" db="EMBL/GenBank/DDBJ databases">
        <title>Draft genome sequence of Nasalis larvatus strain YZ03.</title>
        <authorList>
            <person name="Suzuki-Hashido N."/>
            <person name="Tsuchida S."/>
            <person name="Hayakawa T."/>
        </authorList>
    </citation>
    <scope>NUCLEOTIDE SEQUENCE [LARGE SCALE GENOMIC DNA]</scope>
    <source>
        <strain evidence="2">YZ03</strain>
    </source>
</reference>
<dbReference type="Proteomes" id="UP000616547">
    <property type="component" value="Unassembled WGS sequence"/>
</dbReference>
<proteinExistence type="predicted"/>
<keyword evidence="2" id="KW-1185">Reference proteome</keyword>
<evidence type="ECO:0000313" key="1">
    <source>
        <dbReference type="EMBL" id="GHW00894.1"/>
    </source>
</evidence>